<dbReference type="InterPro" id="IPR023996">
    <property type="entry name" value="TonB-dep_OMP_SusC/RagA"/>
</dbReference>
<dbReference type="SUPFAM" id="SSF56935">
    <property type="entry name" value="Porins"/>
    <property type="match status" value="1"/>
</dbReference>
<dbReference type="InterPro" id="IPR037066">
    <property type="entry name" value="Plug_dom_sf"/>
</dbReference>
<accession>A0ABT0C5A9</accession>
<keyword evidence="4" id="KW-0406">Ion transport</keyword>
<organism evidence="13 14">
    <name type="scientific">Parabacteroides faecalis</name>
    <dbReference type="NCBI Taxonomy" id="2924040"/>
    <lineage>
        <taxon>Bacteria</taxon>
        <taxon>Pseudomonadati</taxon>
        <taxon>Bacteroidota</taxon>
        <taxon>Bacteroidia</taxon>
        <taxon>Bacteroidales</taxon>
        <taxon>Tannerellaceae</taxon>
        <taxon>Parabacteroides</taxon>
    </lineage>
</organism>
<dbReference type="NCBIfam" id="TIGR04056">
    <property type="entry name" value="OMP_RagA_SusC"/>
    <property type="match status" value="1"/>
</dbReference>
<evidence type="ECO:0000256" key="4">
    <source>
        <dbReference type="ARBA" id="ARBA00022496"/>
    </source>
</evidence>
<dbReference type="InterPro" id="IPR008969">
    <property type="entry name" value="CarboxyPept-like_regulatory"/>
</dbReference>
<keyword evidence="6" id="KW-0408">Iron</keyword>
<evidence type="ECO:0000256" key="7">
    <source>
        <dbReference type="ARBA" id="ARBA00023077"/>
    </source>
</evidence>
<dbReference type="Proteomes" id="UP001165444">
    <property type="component" value="Unassembled WGS sequence"/>
</dbReference>
<dbReference type="NCBIfam" id="TIGR04057">
    <property type="entry name" value="SusC_RagA_signa"/>
    <property type="match status" value="1"/>
</dbReference>
<name>A0ABT0C5A9_9BACT</name>
<dbReference type="InterPro" id="IPR011662">
    <property type="entry name" value="Secretin/TonB_short_N"/>
</dbReference>
<evidence type="ECO:0000256" key="9">
    <source>
        <dbReference type="ARBA" id="ARBA00023237"/>
    </source>
</evidence>
<protein>
    <submittedName>
        <fullName evidence="13">TonB-dependent receptor</fullName>
    </submittedName>
</protein>
<dbReference type="Pfam" id="PF13715">
    <property type="entry name" value="CarbopepD_reg_2"/>
    <property type="match status" value="1"/>
</dbReference>
<evidence type="ECO:0000256" key="8">
    <source>
        <dbReference type="ARBA" id="ARBA00023136"/>
    </source>
</evidence>
<keyword evidence="3 10" id="KW-1134">Transmembrane beta strand</keyword>
<dbReference type="Pfam" id="PF07715">
    <property type="entry name" value="Plug"/>
    <property type="match status" value="1"/>
</dbReference>
<keyword evidence="7 11" id="KW-0798">TonB box</keyword>
<dbReference type="InterPro" id="IPR000531">
    <property type="entry name" value="Beta-barrel_TonB"/>
</dbReference>
<keyword evidence="5 10" id="KW-0812">Transmembrane</keyword>
<sequence>MRITSILLAGFLFQANAEASYSQSARISIEMNNATVEEVLNEIEAKSEFYFLYNNKLINVDRRVSVDVDAENIESVLQNLFKGTDVIYRIADKQIVLSRKDLAQNTAIDGIQQSKVITGTVVDPTGMPVIGANIMVKGTTNGTITDMDGNFSLEADKDAILVVSYIGFANQEIKVGNQSKLSIALKEDAEALDELVVVGYGTQKKRDLTGAVSSVKMDDTPVNTFTTVSHALAGKASGLQVTQNSAQVGGGATFRIRGAASTGAGNDPLIIIDGFPVSSGSSLGSGTRYDAGSTDNVLASLNPNDIESIEVLKDASSTAIYGSRAGHGVIIVTTKRGKTQKAQVRYSGNISIQNIKNGYQSLTGAEYMQQFNRYTYEDYLKSNGLDVYKGYVSVGEDHIAPEYVPTYSESDIANAQNTDWFDAVTRTGMMQSHNVSVNGGTETTQYMASLSYMKQAGVVKNNNMERFTGKINLDQQISKYVKAGITLNLNRNTLDNVPLGAGEFENAGILSAAAMFNPNLPIYDENGNYSVNPYFTQVPNPVSLLDITDNTTKERLLASSYLQVEPIKGLILKANLGIDRQYEKRKVYLPKTTMYGLQANGQANINQSDRNDYLMDLTATYSKDFGDHSLTALLGYSYQQFNYEDVSAGNRDFLIDSFLYNNLGAGNYPKPSVGSSASKSALGSYFGRINYSYLGRYLLTVTLRADGASNFDPNNRWGYFPSVSAGWRFSDESFMQSFNDILSNGKLRFSYGQTGNSNVGNRTLDLYYTGYNNVFGNTSYTGVYASQLGNPMLTWETTSEYNIGLDLGFLSNRISTTLEYFNRTISDLLVSNKSLPSYNEISSIASNIGETKSQGFEFSLNTLNITTADWTWSTDATLSLYRDRWKERDPNWKPAAYEKVDDYIRPIFSYVSDGLLQPGEKAPAHQAALLPGQVKLIDQNGDGLLNDEDKVCLGSEDPAFIFGFNNTLRYKNFDFNIYLYGEVNRLRGASYYESWATMGYGLTQGRNSSKGFMDTWTHDNQNSLYPNILSSGDHGAGDFFYKKISYIRCRNITLGYTIPISKSILNNIRVYADVNNPFVITNWSGLDPETEGNQYSYPNVTSFSFGVDITF</sequence>
<feature type="domain" description="Secretin/TonB short N-terminal" evidence="12">
    <location>
        <begin position="49"/>
        <end position="100"/>
    </location>
</feature>
<dbReference type="SUPFAM" id="SSF49464">
    <property type="entry name" value="Carboxypeptidase regulatory domain-like"/>
    <property type="match status" value="1"/>
</dbReference>
<evidence type="ECO:0000256" key="3">
    <source>
        <dbReference type="ARBA" id="ARBA00022452"/>
    </source>
</evidence>
<evidence type="ECO:0000256" key="10">
    <source>
        <dbReference type="PROSITE-ProRule" id="PRU01360"/>
    </source>
</evidence>
<keyword evidence="9 10" id="KW-0998">Cell outer membrane</keyword>
<keyword evidence="13" id="KW-0675">Receptor</keyword>
<dbReference type="Pfam" id="PF00593">
    <property type="entry name" value="TonB_dep_Rec_b-barrel"/>
    <property type="match status" value="1"/>
</dbReference>
<gene>
    <name evidence="13" type="ORF">MUN53_16500</name>
</gene>
<reference evidence="13 14" key="1">
    <citation type="submission" date="2022-03" db="EMBL/GenBank/DDBJ databases">
        <title>Parabacteroides sp. nov. isolated from swine feces.</title>
        <authorList>
            <person name="Bak J.E."/>
        </authorList>
    </citation>
    <scope>NUCLEOTIDE SEQUENCE [LARGE SCALE GENOMIC DNA]</scope>
    <source>
        <strain evidence="13 14">AGMB00274</strain>
    </source>
</reference>
<evidence type="ECO:0000256" key="2">
    <source>
        <dbReference type="ARBA" id="ARBA00022448"/>
    </source>
</evidence>
<evidence type="ECO:0000313" key="14">
    <source>
        <dbReference type="Proteomes" id="UP001165444"/>
    </source>
</evidence>
<dbReference type="SMART" id="SM00965">
    <property type="entry name" value="STN"/>
    <property type="match status" value="1"/>
</dbReference>
<dbReference type="InterPro" id="IPR039426">
    <property type="entry name" value="TonB-dep_rcpt-like"/>
</dbReference>
<keyword evidence="4" id="KW-0410">Iron transport</keyword>
<comment type="similarity">
    <text evidence="10 11">Belongs to the TonB-dependent receptor family.</text>
</comment>
<dbReference type="PROSITE" id="PS52016">
    <property type="entry name" value="TONB_DEPENDENT_REC_3"/>
    <property type="match status" value="1"/>
</dbReference>
<comment type="caution">
    <text evidence="13">The sequence shown here is derived from an EMBL/GenBank/DDBJ whole genome shotgun (WGS) entry which is preliminary data.</text>
</comment>
<evidence type="ECO:0000256" key="5">
    <source>
        <dbReference type="ARBA" id="ARBA00022692"/>
    </source>
</evidence>
<evidence type="ECO:0000259" key="12">
    <source>
        <dbReference type="SMART" id="SM00965"/>
    </source>
</evidence>
<dbReference type="Pfam" id="PF07660">
    <property type="entry name" value="STN"/>
    <property type="match status" value="1"/>
</dbReference>
<keyword evidence="2 10" id="KW-0813">Transport</keyword>
<dbReference type="Gene3D" id="2.170.130.10">
    <property type="entry name" value="TonB-dependent receptor, plug domain"/>
    <property type="match status" value="1"/>
</dbReference>
<keyword evidence="8 10" id="KW-0472">Membrane</keyword>
<evidence type="ECO:0000256" key="1">
    <source>
        <dbReference type="ARBA" id="ARBA00004571"/>
    </source>
</evidence>
<evidence type="ECO:0000313" key="13">
    <source>
        <dbReference type="EMBL" id="MCJ2382189.1"/>
    </source>
</evidence>
<evidence type="ECO:0000256" key="6">
    <source>
        <dbReference type="ARBA" id="ARBA00023004"/>
    </source>
</evidence>
<keyword evidence="14" id="KW-1185">Reference proteome</keyword>
<dbReference type="EMBL" id="JAKZMM010000061">
    <property type="protein sequence ID" value="MCJ2382189.1"/>
    <property type="molecule type" value="Genomic_DNA"/>
</dbReference>
<proteinExistence type="inferred from homology"/>
<dbReference type="InterPro" id="IPR036942">
    <property type="entry name" value="Beta-barrel_TonB_sf"/>
</dbReference>
<dbReference type="InterPro" id="IPR023997">
    <property type="entry name" value="TonB-dep_OMP_SusC/RagA_CS"/>
</dbReference>
<dbReference type="Gene3D" id="2.40.170.20">
    <property type="entry name" value="TonB-dependent receptor, beta-barrel domain"/>
    <property type="match status" value="1"/>
</dbReference>
<dbReference type="Gene3D" id="2.60.40.1120">
    <property type="entry name" value="Carboxypeptidase-like, regulatory domain"/>
    <property type="match status" value="1"/>
</dbReference>
<dbReference type="RefSeq" id="WP_243326515.1">
    <property type="nucleotide sequence ID" value="NZ_JAKZMM010000061.1"/>
</dbReference>
<dbReference type="InterPro" id="IPR012910">
    <property type="entry name" value="Plug_dom"/>
</dbReference>
<comment type="subcellular location">
    <subcellularLocation>
        <location evidence="1 10">Cell outer membrane</location>
        <topology evidence="1 10">Multi-pass membrane protein</topology>
    </subcellularLocation>
</comment>
<evidence type="ECO:0000256" key="11">
    <source>
        <dbReference type="RuleBase" id="RU003357"/>
    </source>
</evidence>